<dbReference type="PANTHER" id="PTHR16631:SF16">
    <property type="entry name" value="GPI-ANCHORED CELL WALL BETA-1,3-ENDOGLUCANASE EGLC"/>
    <property type="match status" value="1"/>
</dbReference>
<dbReference type="OrthoDB" id="77201at2759"/>
<keyword evidence="6" id="KW-0732">Signal</keyword>
<dbReference type="GO" id="GO:0009986">
    <property type="term" value="C:cell surface"/>
    <property type="evidence" value="ECO:0007669"/>
    <property type="project" value="TreeGrafter"/>
</dbReference>
<keyword evidence="5" id="KW-0472">Membrane</keyword>
<keyword evidence="3" id="KW-0378">Hydrolase</keyword>
<dbReference type="GO" id="GO:0042973">
    <property type="term" value="F:glucan endo-1,3-beta-D-glucosidase activity"/>
    <property type="evidence" value="ECO:0007669"/>
    <property type="project" value="TreeGrafter"/>
</dbReference>
<dbReference type="STRING" id="37992.A0A4Z0YQS4"/>
<sequence length="394" mass="40991">MRVSATSALAAGAIATLASASDNYLGFNSGAMKTDQSAKFKSDFLAEFNTAQGLKGAPGKFDAVRLYTNIQAYSVSDPIEAFDAAVESNTKILLGLWTSGTDNIDNEMTALKSGLKKHGKDLASLIIGVSIGSEDLYRISLTGLKNDPDGVGAGPDVITKFIKEFKSNFADSDISSVPIGHVDTWDAWTNGTNKAVIDAVDWIGVDEYPYYEEGKGNNIKNAGTLFDNAYDAPSRPLWGEAVASVENAEYYWQEVGCRRLFNKTPTFWYNLRDSNGANKQSFAITNNLSTTPRFNLTCPDHFDTDSSSSSSTGTGTATSTSASTATSGAGSSTTGGVSPSSSATESGSGSGSGPTSSSTSTPSTTAVPGSGAASLTMMGATFLVAVFGTAFALI</sequence>
<feature type="transmembrane region" description="Helical" evidence="5">
    <location>
        <begin position="372"/>
        <end position="393"/>
    </location>
</feature>
<keyword evidence="5" id="KW-0812">Transmembrane</keyword>
<dbReference type="AlphaFoldDB" id="A0A4Z0YQS4"/>
<comment type="subcellular location">
    <subcellularLocation>
        <location evidence="1">Cell envelope</location>
    </subcellularLocation>
</comment>
<evidence type="ECO:0000313" key="7">
    <source>
        <dbReference type="EMBL" id="TGJ81495.1"/>
    </source>
</evidence>
<comment type="caution">
    <text evidence="7">The sequence shown here is derived from an EMBL/GenBank/DDBJ whole genome shotgun (WGS) entry which is preliminary data.</text>
</comment>
<evidence type="ECO:0000256" key="5">
    <source>
        <dbReference type="SAM" id="Phobius"/>
    </source>
</evidence>
<evidence type="ECO:0000256" key="3">
    <source>
        <dbReference type="ARBA" id="ARBA00022801"/>
    </source>
</evidence>
<dbReference type="SUPFAM" id="SSF51445">
    <property type="entry name" value="(Trans)glycosidases"/>
    <property type="match status" value="1"/>
</dbReference>
<organism evidence="7 8">
    <name type="scientific">Xylaria hypoxylon</name>
    <dbReference type="NCBI Taxonomy" id="37992"/>
    <lineage>
        <taxon>Eukaryota</taxon>
        <taxon>Fungi</taxon>
        <taxon>Dikarya</taxon>
        <taxon>Ascomycota</taxon>
        <taxon>Pezizomycotina</taxon>
        <taxon>Sordariomycetes</taxon>
        <taxon>Xylariomycetidae</taxon>
        <taxon>Xylariales</taxon>
        <taxon>Xylariaceae</taxon>
        <taxon>Xylaria</taxon>
    </lineage>
</organism>
<evidence type="ECO:0000313" key="8">
    <source>
        <dbReference type="Proteomes" id="UP000297716"/>
    </source>
</evidence>
<reference evidence="7 8" key="1">
    <citation type="submission" date="2019-03" db="EMBL/GenBank/DDBJ databases">
        <title>Draft genome sequence of Xylaria hypoxylon DSM 108379, a ubiquitous saprotrophic-parasitic fungi on hardwood.</title>
        <authorList>
            <person name="Buettner E."/>
            <person name="Leonhardt S."/>
            <person name="Gebauer A.M."/>
            <person name="Liers C."/>
            <person name="Hofrichter M."/>
            <person name="Kellner H."/>
        </authorList>
    </citation>
    <scope>NUCLEOTIDE SEQUENCE [LARGE SCALE GENOMIC DNA]</scope>
    <source>
        <strain evidence="7 8">DSM 108379</strain>
    </source>
</reference>
<dbReference type="InterPro" id="IPR017853">
    <property type="entry name" value="GH"/>
</dbReference>
<evidence type="ECO:0000256" key="4">
    <source>
        <dbReference type="SAM" id="MobiDB-lite"/>
    </source>
</evidence>
<evidence type="ECO:0000256" key="1">
    <source>
        <dbReference type="ARBA" id="ARBA00004196"/>
    </source>
</evidence>
<name>A0A4Z0YQS4_9PEZI</name>
<keyword evidence="8" id="KW-1185">Reference proteome</keyword>
<dbReference type="EMBL" id="SKBN01000165">
    <property type="protein sequence ID" value="TGJ81495.1"/>
    <property type="molecule type" value="Genomic_DNA"/>
</dbReference>
<gene>
    <name evidence="7" type="ORF">E0Z10_g7248</name>
</gene>
<dbReference type="GO" id="GO:0009277">
    <property type="term" value="C:fungal-type cell wall"/>
    <property type="evidence" value="ECO:0007669"/>
    <property type="project" value="TreeGrafter"/>
</dbReference>
<dbReference type="GO" id="GO:0005576">
    <property type="term" value="C:extracellular region"/>
    <property type="evidence" value="ECO:0007669"/>
    <property type="project" value="TreeGrafter"/>
</dbReference>
<comment type="similarity">
    <text evidence="2">Belongs to the glycosyl hydrolase 17 family.</text>
</comment>
<evidence type="ECO:0000256" key="6">
    <source>
        <dbReference type="SAM" id="SignalP"/>
    </source>
</evidence>
<feature type="chain" id="PRO_5021500510" evidence="6">
    <location>
        <begin position="21"/>
        <end position="394"/>
    </location>
</feature>
<dbReference type="InterPro" id="IPR050732">
    <property type="entry name" value="Beta-glucan_modifiers"/>
</dbReference>
<proteinExistence type="inferred from homology"/>
<evidence type="ECO:0000256" key="2">
    <source>
        <dbReference type="ARBA" id="ARBA00008773"/>
    </source>
</evidence>
<protein>
    <submittedName>
        <fullName evidence="7">Uncharacterized protein</fullName>
    </submittedName>
</protein>
<accession>A0A4Z0YQS4</accession>
<feature type="region of interest" description="Disordered" evidence="4">
    <location>
        <begin position="305"/>
        <end position="369"/>
    </location>
</feature>
<dbReference type="PANTHER" id="PTHR16631">
    <property type="entry name" value="GLUCAN 1,3-BETA-GLUCOSIDASE"/>
    <property type="match status" value="1"/>
</dbReference>
<keyword evidence="5" id="KW-1133">Transmembrane helix</keyword>
<feature type="signal peptide" evidence="6">
    <location>
        <begin position="1"/>
        <end position="20"/>
    </location>
</feature>
<feature type="compositionally biased region" description="Low complexity" evidence="4">
    <location>
        <begin position="306"/>
        <end position="369"/>
    </location>
</feature>
<dbReference type="Proteomes" id="UP000297716">
    <property type="component" value="Unassembled WGS sequence"/>
</dbReference>
<dbReference type="GO" id="GO:0071555">
    <property type="term" value="P:cell wall organization"/>
    <property type="evidence" value="ECO:0007669"/>
    <property type="project" value="TreeGrafter"/>
</dbReference>